<keyword evidence="2" id="KW-1185">Reference proteome</keyword>
<protein>
    <submittedName>
        <fullName evidence="1">Uncharacterized protein</fullName>
    </submittedName>
</protein>
<gene>
    <name evidence="1" type="ORF">IHQ72_31460</name>
</gene>
<evidence type="ECO:0000313" key="1">
    <source>
        <dbReference type="EMBL" id="UVC15058.1"/>
    </source>
</evidence>
<dbReference type="EMBL" id="CP062229">
    <property type="protein sequence ID" value="UVC15058.1"/>
    <property type="molecule type" value="Genomic_DNA"/>
</dbReference>
<accession>A0ABY5QVF2</accession>
<proteinExistence type="predicted"/>
<reference evidence="1" key="1">
    <citation type="submission" date="2020-09" db="EMBL/GenBank/DDBJ databases">
        <title>Rhizobia associated with sainfoin plants.</title>
        <authorList>
            <person name="Asharfi S."/>
            <person name="Kuzmanovic N."/>
            <person name="Bunk B."/>
            <person name="Sproeer C."/>
            <person name="Becker M."/>
            <person name="Thuenen T."/>
        </authorList>
    </citation>
    <scope>NUCLEOTIDE SEQUENCE</scope>
    <source>
        <strain evidence="1">OM4</strain>
    </source>
</reference>
<evidence type="ECO:0000313" key="2">
    <source>
        <dbReference type="Proteomes" id="UP001058098"/>
    </source>
</evidence>
<dbReference type="RefSeq" id="WP_258119631.1">
    <property type="nucleotide sequence ID" value="NZ_CP062229.1"/>
</dbReference>
<sequence length="46" mass="5242">MSWLHLLTGRLSEREAITPHVDAVLKGLDADKAYRRRVKQKPARGT</sequence>
<organism evidence="1 2">
    <name type="scientific">Mesorhizobium onobrychidis</name>
    <dbReference type="NCBI Taxonomy" id="2775404"/>
    <lineage>
        <taxon>Bacteria</taxon>
        <taxon>Pseudomonadati</taxon>
        <taxon>Pseudomonadota</taxon>
        <taxon>Alphaproteobacteria</taxon>
        <taxon>Hyphomicrobiales</taxon>
        <taxon>Phyllobacteriaceae</taxon>
        <taxon>Mesorhizobium</taxon>
    </lineage>
</organism>
<name>A0ABY5QVF2_9HYPH</name>
<dbReference type="Proteomes" id="UP001058098">
    <property type="component" value="Chromosome"/>
</dbReference>